<evidence type="ECO:0000256" key="3">
    <source>
        <dbReference type="ARBA" id="ARBA00022723"/>
    </source>
</evidence>
<evidence type="ECO:0000256" key="2">
    <source>
        <dbReference type="ARBA" id="ARBA00022642"/>
    </source>
</evidence>
<accession>A0A0W0F2C1</accession>
<feature type="domain" description="Isochorismatase-like" evidence="8">
    <location>
        <begin position="48"/>
        <end position="262"/>
    </location>
</feature>
<reference evidence="9 10" key="1">
    <citation type="submission" date="2015-12" db="EMBL/GenBank/DDBJ databases">
        <title>Draft genome sequence of Moniliophthora roreri, the causal agent of frosty pod rot of cacao.</title>
        <authorList>
            <person name="Aime M.C."/>
            <person name="Diaz-Valderrama J.R."/>
            <person name="Kijpornyongpan T."/>
            <person name="Phillips-Mora W."/>
        </authorList>
    </citation>
    <scope>NUCLEOTIDE SEQUENCE [LARGE SCALE GENOMIC DNA]</scope>
    <source>
        <strain evidence="9 10">MCA 2952</strain>
    </source>
</reference>
<dbReference type="PANTHER" id="PTHR11080:SF2">
    <property type="entry name" value="LD05707P"/>
    <property type="match status" value="1"/>
</dbReference>
<dbReference type="EC" id="3.5.1.19" evidence="6"/>
<evidence type="ECO:0000259" key="8">
    <source>
        <dbReference type="Pfam" id="PF00857"/>
    </source>
</evidence>
<comment type="pathway">
    <text evidence="5">Cofactor biosynthesis; nicotinate biosynthesis; nicotinate from nicotinamide: step 1/1.</text>
</comment>
<proteinExistence type="inferred from homology"/>
<evidence type="ECO:0000256" key="6">
    <source>
        <dbReference type="ARBA" id="ARBA00039017"/>
    </source>
</evidence>
<dbReference type="Gene3D" id="3.40.50.850">
    <property type="entry name" value="Isochorismatase-like"/>
    <property type="match status" value="1"/>
</dbReference>
<comment type="similarity">
    <text evidence="1">Belongs to the isochorismatase family.</text>
</comment>
<evidence type="ECO:0000313" key="9">
    <source>
        <dbReference type="EMBL" id="KTB30475.1"/>
    </source>
</evidence>
<dbReference type="GO" id="GO:0008936">
    <property type="term" value="F:nicotinamidase activity"/>
    <property type="evidence" value="ECO:0007669"/>
    <property type="project" value="UniProtKB-EC"/>
</dbReference>
<dbReference type="InterPro" id="IPR052347">
    <property type="entry name" value="Isochorismatase_Nicotinamidase"/>
</dbReference>
<dbReference type="GO" id="GO:0019363">
    <property type="term" value="P:pyridine nucleotide biosynthetic process"/>
    <property type="evidence" value="ECO:0007669"/>
    <property type="project" value="UniProtKB-KW"/>
</dbReference>
<organism evidence="9 10">
    <name type="scientific">Moniliophthora roreri</name>
    <name type="common">Frosty pod rot fungus</name>
    <name type="synonym">Monilia roreri</name>
    <dbReference type="NCBI Taxonomy" id="221103"/>
    <lineage>
        <taxon>Eukaryota</taxon>
        <taxon>Fungi</taxon>
        <taxon>Dikarya</taxon>
        <taxon>Basidiomycota</taxon>
        <taxon>Agaricomycotina</taxon>
        <taxon>Agaricomycetes</taxon>
        <taxon>Agaricomycetidae</taxon>
        <taxon>Agaricales</taxon>
        <taxon>Marasmiineae</taxon>
        <taxon>Marasmiaceae</taxon>
        <taxon>Moniliophthora</taxon>
    </lineage>
</organism>
<name>A0A0W0F2C1_MONRR</name>
<dbReference type="CDD" id="cd01011">
    <property type="entry name" value="nicotinamidase"/>
    <property type="match status" value="1"/>
</dbReference>
<evidence type="ECO:0000256" key="4">
    <source>
        <dbReference type="ARBA" id="ARBA00022801"/>
    </source>
</evidence>
<comment type="caution">
    <text evidence="9">The sequence shown here is derived from an EMBL/GenBank/DDBJ whole genome shotgun (WGS) entry which is preliminary data.</text>
</comment>
<dbReference type="AlphaFoldDB" id="A0A0W0F2C1"/>
<sequence length="274" mass="30076">MNTKSRAQTFQSFFDGLAQVVPFVELALNAWYALPQTSAGMSDSFRPALIVVDFQEDFCPPSGSLAVQDGRTIAPIINDLLDLPFVLKVATKDFHPPNHVSFAANHPPPDNVPFVSYYTVHNPYNDSETDTTRLWPIHCVQETPGVELIPEFNVSKVDKIIEKGTDPRVEMYSAFEAPFRHPVVKEASSGLEQLLRDNNVTDVFAVGLAMDYCVKWTAIDASKAGFKSYVVSEATKAVDPSEAGWGAAATELANQGVPLISVNGEELKKVKERS</sequence>
<evidence type="ECO:0000256" key="7">
    <source>
        <dbReference type="ARBA" id="ARBA00043224"/>
    </source>
</evidence>
<dbReference type="eggNOG" id="KOG4003">
    <property type="taxonomic scope" value="Eukaryota"/>
</dbReference>
<evidence type="ECO:0000313" key="10">
    <source>
        <dbReference type="Proteomes" id="UP000054988"/>
    </source>
</evidence>
<dbReference type="InterPro" id="IPR000868">
    <property type="entry name" value="Isochorismatase-like_dom"/>
</dbReference>
<dbReference type="SUPFAM" id="SSF52499">
    <property type="entry name" value="Isochorismatase-like hydrolases"/>
    <property type="match status" value="1"/>
</dbReference>
<keyword evidence="4" id="KW-0378">Hydrolase</keyword>
<keyword evidence="3" id="KW-0479">Metal-binding</keyword>
<dbReference type="GO" id="GO:0046872">
    <property type="term" value="F:metal ion binding"/>
    <property type="evidence" value="ECO:0007669"/>
    <property type="project" value="UniProtKB-KW"/>
</dbReference>
<dbReference type="Proteomes" id="UP000054988">
    <property type="component" value="Unassembled WGS sequence"/>
</dbReference>
<keyword evidence="2" id="KW-0662">Pyridine nucleotide biosynthesis</keyword>
<evidence type="ECO:0000256" key="5">
    <source>
        <dbReference type="ARBA" id="ARBA00037900"/>
    </source>
</evidence>
<gene>
    <name evidence="9" type="ORF">WG66_16937</name>
</gene>
<dbReference type="Pfam" id="PF00857">
    <property type="entry name" value="Isochorismatase"/>
    <property type="match status" value="1"/>
</dbReference>
<protein>
    <recommendedName>
        <fullName evidence="6">nicotinamidase</fullName>
        <ecNumber evidence="6">3.5.1.19</ecNumber>
    </recommendedName>
    <alternativeName>
        <fullName evidence="7">Nicotinamide deamidase</fullName>
    </alternativeName>
</protein>
<dbReference type="EMBL" id="LATX01002383">
    <property type="protein sequence ID" value="KTB30475.1"/>
    <property type="molecule type" value="Genomic_DNA"/>
</dbReference>
<dbReference type="InterPro" id="IPR036380">
    <property type="entry name" value="Isochorismatase-like_sf"/>
</dbReference>
<evidence type="ECO:0000256" key="1">
    <source>
        <dbReference type="ARBA" id="ARBA00006336"/>
    </source>
</evidence>
<dbReference type="PANTHER" id="PTHR11080">
    <property type="entry name" value="PYRAZINAMIDASE/NICOTINAMIDASE"/>
    <property type="match status" value="1"/>
</dbReference>